<dbReference type="Proteomes" id="UP000581206">
    <property type="component" value="Unassembled WGS sequence"/>
</dbReference>
<dbReference type="EMBL" id="JAAXOX010000001">
    <property type="protein sequence ID" value="NKY21481.1"/>
    <property type="molecule type" value="Genomic_DNA"/>
</dbReference>
<dbReference type="AlphaFoldDB" id="A0A7X6KSI2"/>
<protein>
    <submittedName>
        <fullName evidence="1">Uncharacterized protein</fullName>
    </submittedName>
</protein>
<reference evidence="1 2" key="1">
    <citation type="submission" date="2020-04" db="EMBL/GenBank/DDBJ databases">
        <title>MicrobeNet Type strains.</title>
        <authorList>
            <person name="Nicholson A.C."/>
        </authorList>
    </citation>
    <scope>NUCLEOTIDE SEQUENCE [LARGE SCALE GENOMIC DNA]</scope>
    <source>
        <strain evidence="1 2">ATCC BAA-788</strain>
    </source>
</reference>
<proteinExistence type="predicted"/>
<name>A0A7X6KSI2_9CELL</name>
<dbReference type="InterPro" id="IPR046275">
    <property type="entry name" value="DUF6308"/>
</dbReference>
<sequence>MLTLSPRLATLLSPEHTEDATALLRTYFAPRSEGGFTGAYFEHGIERDPDEFTADDLVAVSMLSVSIPGRAAIELLHNRRTELNALLRAVGPDRPLADLTEDEVGDGWAVRPLYRALLGIPGIGETRATKLLARKRPHLVPILDSVVSRELGIVKGRYWQPLHAWLVADDRAGHRRLEDLRAEAGLAPSVSALRVFDVLAWTVGRQAGSDTL</sequence>
<dbReference type="Pfam" id="PF19827">
    <property type="entry name" value="DUF6308"/>
    <property type="match status" value="1"/>
</dbReference>
<gene>
    <name evidence="1" type="ORF">HGA03_02240</name>
</gene>
<comment type="caution">
    <text evidence="1">The sequence shown here is derived from an EMBL/GenBank/DDBJ whole genome shotgun (WGS) entry which is preliminary data.</text>
</comment>
<accession>A0A7X6KSI2</accession>
<organism evidence="1 2">
    <name type="scientific">Cellulomonas denverensis</name>
    <dbReference type="NCBI Taxonomy" id="264297"/>
    <lineage>
        <taxon>Bacteria</taxon>
        <taxon>Bacillati</taxon>
        <taxon>Actinomycetota</taxon>
        <taxon>Actinomycetes</taxon>
        <taxon>Micrococcales</taxon>
        <taxon>Cellulomonadaceae</taxon>
        <taxon>Cellulomonas</taxon>
    </lineage>
</organism>
<dbReference type="RefSeq" id="WP_168628563.1">
    <property type="nucleotide sequence ID" value="NZ_BONL01000029.1"/>
</dbReference>
<evidence type="ECO:0000313" key="2">
    <source>
        <dbReference type="Proteomes" id="UP000581206"/>
    </source>
</evidence>
<keyword evidence="2" id="KW-1185">Reference proteome</keyword>
<evidence type="ECO:0000313" key="1">
    <source>
        <dbReference type="EMBL" id="NKY21481.1"/>
    </source>
</evidence>